<accession>U6LDE3</accession>
<dbReference type="AlphaFoldDB" id="U6LDE3"/>
<dbReference type="Proteomes" id="UP000030750">
    <property type="component" value="Unassembled WGS sequence"/>
</dbReference>
<proteinExistence type="predicted"/>
<evidence type="ECO:0008006" key="4">
    <source>
        <dbReference type="Google" id="ProtNLM"/>
    </source>
</evidence>
<sequence>MAQRPFRLGVGRLLGVAAGLLLQLVLLLQLLLQQEQQQAAAQVLGIDLGSEFIKAAVVAPGRRMELLLSSSSSRKFVNAVSFVEKETTALAEAAINQSHKNPKLVVVAASLFLGLAADDVRGSSSSSSPAAAAAAAAAADAESDSDSGSAAAAGSAAADPAAAADAEAEA</sequence>
<dbReference type="EMBL" id="HG710421">
    <property type="protein sequence ID" value="CDJ46564.1"/>
    <property type="molecule type" value="Genomic_DNA"/>
</dbReference>
<reference evidence="2" key="2">
    <citation type="submission" date="2013-10" db="EMBL/GenBank/DDBJ databases">
        <authorList>
            <person name="Aslett M."/>
        </authorList>
    </citation>
    <scope>NUCLEOTIDE SEQUENCE [LARGE SCALE GENOMIC DNA]</scope>
    <source>
        <strain evidence="2">Houghton</strain>
    </source>
</reference>
<dbReference type="InterPro" id="IPR043129">
    <property type="entry name" value="ATPase_NBD"/>
</dbReference>
<dbReference type="OrthoDB" id="10262720at2759"/>
<organism evidence="2 3">
    <name type="scientific">Eimeria brunetti</name>
    <dbReference type="NCBI Taxonomy" id="51314"/>
    <lineage>
        <taxon>Eukaryota</taxon>
        <taxon>Sar</taxon>
        <taxon>Alveolata</taxon>
        <taxon>Apicomplexa</taxon>
        <taxon>Conoidasida</taxon>
        <taxon>Coccidia</taxon>
        <taxon>Eucoccidiorida</taxon>
        <taxon>Eimeriorina</taxon>
        <taxon>Eimeriidae</taxon>
        <taxon>Eimeria</taxon>
    </lineage>
</organism>
<protein>
    <recommendedName>
        <fullName evidence="4">DnaK family domain containing protein</fullName>
    </recommendedName>
</protein>
<reference evidence="2" key="1">
    <citation type="submission" date="2013-10" db="EMBL/GenBank/DDBJ databases">
        <title>Genomic analysis of the causative agents of coccidiosis in chickens.</title>
        <authorList>
            <person name="Reid A.J."/>
            <person name="Blake D."/>
            <person name="Billington K."/>
            <person name="Browne H."/>
            <person name="Dunn M."/>
            <person name="Hung S."/>
            <person name="Kawahara F."/>
            <person name="Miranda-Saavedra D."/>
            <person name="Mourier T."/>
            <person name="Nagra H."/>
            <person name="Otto T.D."/>
            <person name="Rawlings N."/>
            <person name="Sanchez A."/>
            <person name="Sanders M."/>
            <person name="Subramaniam C."/>
            <person name="Tay Y."/>
            <person name="Dear P."/>
            <person name="Doerig C."/>
            <person name="Gruber A."/>
            <person name="Parkinson J."/>
            <person name="Shirley M."/>
            <person name="Wan K.L."/>
            <person name="Berriman M."/>
            <person name="Tomley F."/>
            <person name="Pain A."/>
        </authorList>
    </citation>
    <scope>NUCLEOTIDE SEQUENCE [LARGE SCALE GENOMIC DNA]</scope>
    <source>
        <strain evidence="2">Houghton</strain>
    </source>
</reference>
<keyword evidence="3" id="KW-1185">Reference proteome</keyword>
<dbReference type="Gene3D" id="3.30.420.40">
    <property type="match status" value="1"/>
</dbReference>
<dbReference type="VEuPathDB" id="ToxoDB:EBH_0012740"/>
<evidence type="ECO:0000313" key="3">
    <source>
        <dbReference type="Proteomes" id="UP000030750"/>
    </source>
</evidence>
<gene>
    <name evidence="2" type="ORF">EBH_0012740</name>
</gene>
<evidence type="ECO:0000313" key="2">
    <source>
        <dbReference type="EMBL" id="CDJ46564.1"/>
    </source>
</evidence>
<evidence type="ECO:0000256" key="1">
    <source>
        <dbReference type="SAM" id="MobiDB-lite"/>
    </source>
</evidence>
<dbReference type="SUPFAM" id="SSF53067">
    <property type="entry name" value="Actin-like ATPase domain"/>
    <property type="match status" value="1"/>
</dbReference>
<feature type="region of interest" description="Disordered" evidence="1">
    <location>
        <begin position="144"/>
        <end position="170"/>
    </location>
</feature>
<name>U6LDE3_9EIME</name>